<sequence length="197" mass="21417">MLILASVDNESAETVSSVSSEAESTSGIQVEKVPLTSQDEEPEEESLSPEAGTPKHIRIPAIKVNAPVIATDLDENNEMIVPDNGEEVAWFEPGREPGSQGNAVLAGHVDDYNGPAVFFDLEKLQPGDEIEITDENDVTMTFVVDKLEAYPLGEAPLREVFGPEDDRKMNLLTCTGLYNASAGTHEERLVVYTTLQQ</sequence>
<accession>A0A1G8TYV9</accession>
<dbReference type="InterPro" id="IPR005754">
    <property type="entry name" value="Sortase"/>
</dbReference>
<protein>
    <submittedName>
        <fullName evidence="4">LPXTG-site transpeptidase (Sortase) family protein</fullName>
    </submittedName>
</protein>
<feature type="compositionally biased region" description="Acidic residues" evidence="3">
    <location>
        <begin position="38"/>
        <end position="47"/>
    </location>
</feature>
<keyword evidence="5" id="KW-1185">Reference proteome</keyword>
<dbReference type="CDD" id="cd05829">
    <property type="entry name" value="Sortase_F"/>
    <property type="match status" value="1"/>
</dbReference>
<keyword evidence="1" id="KW-0378">Hydrolase</keyword>
<evidence type="ECO:0000256" key="1">
    <source>
        <dbReference type="ARBA" id="ARBA00022801"/>
    </source>
</evidence>
<dbReference type="InterPro" id="IPR042001">
    <property type="entry name" value="Sortase_F"/>
</dbReference>
<dbReference type="AlphaFoldDB" id="A0A1G8TYV9"/>
<proteinExistence type="predicted"/>
<dbReference type="Pfam" id="PF04203">
    <property type="entry name" value="Sortase"/>
    <property type="match status" value="1"/>
</dbReference>
<feature type="active site" description="Acyl-thioester intermediate" evidence="2">
    <location>
        <position position="174"/>
    </location>
</feature>
<dbReference type="SUPFAM" id="SSF63817">
    <property type="entry name" value="Sortase"/>
    <property type="match status" value="1"/>
</dbReference>
<evidence type="ECO:0000313" key="4">
    <source>
        <dbReference type="EMBL" id="SDJ46702.1"/>
    </source>
</evidence>
<dbReference type="EMBL" id="FNEV01000005">
    <property type="protein sequence ID" value="SDJ46702.1"/>
    <property type="molecule type" value="Genomic_DNA"/>
</dbReference>
<feature type="active site" description="Proton donor/acceptor" evidence="2">
    <location>
        <position position="108"/>
    </location>
</feature>
<dbReference type="GO" id="GO:0016787">
    <property type="term" value="F:hydrolase activity"/>
    <property type="evidence" value="ECO:0007669"/>
    <property type="project" value="UniProtKB-KW"/>
</dbReference>
<reference evidence="5" key="1">
    <citation type="submission" date="2016-10" db="EMBL/GenBank/DDBJ databases">
        <authorList>
            <person name="Varghese N."/>
            <person name="Submissions S."/>
        </authorList>
    </citation>
    <scope>NUCLEOTIDE SEQUENCE [LARGE SCALE GENOMIC DNA]</scope>
    <source>
        <strain evidence="5">DSM 4771</strain>
    </source>
</reference>
<feature type="compositionally biased region" description="Low complexity" evidence="3">
    <location>
        <begin position="12"/>
        <end position="26"/>
    </location>
</feature>
<dbReference type="Gene3D" id="2.40.260.10">
    <property type="entry name" value="Sortase"/>
    <property type="match status" value="1"/>
</dbReference>
<dbReference type="STRING" id="86666.SAMN04490247_2048"/>
<organism evidence="4 5">
    <name type="scientific">Salimicrobium halophilum</name>
    <dbReference type="NCBI Taxonomy" id="86666"/>
    <lineage>
        <taxon>Bacteria</taxon>
        <taxon>Bacillati</taxon>
        <taxon>Bacillota</taxon>
        <taxon>Bacilli</taxon>
        <taxon>Bacillales</taxon>
        <taxon>Bacillaceae</taxon>
        <taxon>Salimicrobium</taxon>
    </lineage>
</organism>
<evidence type="ECO:0000313" key="5">
    <source>
        <dbReference type="Proteomes" id="UP000199225"/>
    </source>
</evidence>
<name>A0A1G8TYV9_9BACI</name>
<evidence type="ECO:0000256" key="2">
    <source>
        <dbReference type="PIRSR" id="PIRSR605754-1"/>
    </source>
</evidence>
<gene>
    <name evidence="4" type="ORF">SAMN04490247_2048</name>
</gene>
<dbReference type="InterPro" id="IPR023365">
    <property type="entry name" value="Sortase_dom-sf"/>
</dbReference>
<feature type="region of interest" description="Disordered" evidence="3">
    <location>
        <begin position="1"/>
        <end position="55"/>
    </location>
</feature>
<evidence type="ECO:0000256" key="3">
    <source>
        <dbReference type="SAM" id="MobiDB-lite"/>
    </source>
</evidence>
<dbReference type="Proteomes" id="UP000199225">
    <property type="component" value="Unassembled WGS sequence"/>
</dbReference>